<feature type="region of interest" description="Disordered" evidence="1">
    <location>
        <begin position="38"/>
        <end position="61"/>
    </location>
</feature>
<dbReference type="EMBL" id="JBBPBN010000002">
    <property type="protein sequence ID" value="KAK9044754.1"/>
    <property type="molecule type" value="Genomic_DNA"/>
</dbReference>
<evidence type="ECO:0000256" key="1">
    <source>
        <dbReference type="SAM" id="MobiDB-lite"/>
    </source>
</evidence>
<comment type="caution">
    <text evidence="2">The sequence shown here is derived from an EMBL/GenBank/DDBJ whole genome shotgun (WGS) entry which is preliminary data.</text>
</comment>
<name>A0ABR2U562_9ROSI</name>
<keyword evidence="3" id="KW-1185">Reference proteome</keyword>
<reference evidence="2 3" key="1">
    <citation type="journal article" date="2024" name="G3 (Bethesda)">
        <title>Genome assembly of Hibiscus sabdariffa L. provides insights into metabolisms of medicinal natural products.</title>
        <authorList>
            <person name="Kim T."/>
        </authorList>
    </citation>
    <scope>NUCLEOTIDE SEQUENCE [LARGE SCALE GENOMIC DNA]</scope>
    <source>
        <strain evidence="2">TK-2024</strain>
        <tissue evidence="2">Old leaves</tissue>
    </source>
</reference>
<protein>
    <submittedName>
        <fullName evidence="2">Uncharacterized protein</fullName>
    </submittedName>
</protein>
<proteinExistence type="predicted"/>
<evidence type="ECO:0000313" key="3">
    <source>
        <dbReference type="Proteomes" id="UP001396334"/>
    </source>
</evidence>
<feature type="region of interest" description="Disordered" evidence="1">
    <location>
        <begin position="85"/>
        <end position="115"/>
    </location>
</feature>
<gene>
    <name evidence="2" type="ORF">V6N11_058646</name>
</gene>
<evidence type="ECO:0000313" key="2">
    <source>
        <dbReference type="EMBL" id="KAK9044754.1"/>
    </source>
</evidence>
<sequence>MNGKNRGSNTYLYRRERQLQEHGGEAVRSGLIWTGRRHYRTPELGGTQREGGTTSAVDPPRSAIVFVDRRSLTVIVQVRRQTEVKGNGTGAGGGGGGGGGSRKKEKKGFDFRVYNPIRI</sequence>
<dbReference type="Proteomes" id="UP001396334">
    <property type="component" value="Unassembled WGS sequence"/>
</dbReference>
<feature type="compositionally biased region" description="Gly residues" evidence="1">
    <location>
        <begin position="87"/>
        <end position="100"/>
    </location>
</feature>
<accession>A0ABR2U562</accession>
<organism evidence="2 3">
    <name type="scientific">Hibiscus sabdariffa</name>
    <name type="common">roselle</name>
    <dbReference type="NCBI Taxonomy" id="183260"/>
    <lineage>
        <taxon>Eukaryota</taxon>
        <taxon>Viridiplantae</taxon>
        <taxon>Streptophyta</taxon>
        <taxon>Embryophyta</taxon>
        <taxon>Tracheophyta</taxon>
        <taxon>Spermatophyta</taxon>
        <taxon>Magnoliopsida</taxon>
        <taxon>eudicotyledons</taxon>
        <taxon>Gunneridae</taxon>
        <taxon>Pentapetalae</taxon>
        <taxon>rosids</taxon>
        <taxon>malvids</taxon>
        <taxon>Malvales</taxon>
        <taxon>Malvaceae</taxon>
        <taxon>Malvoideae</taxon>
        <taxon>Hibiscus</taxon>
    </lineage>
</organism>